<dbReference type="EMBL" id="QRGR01000003">
    <property type="protein sequence ID" value="RDV16802.1"/>
    <property type="molecule type" value="Genomic_DNA"/>
</dbReference>
<dbReference type="PRINTS" id="PR00368">
    <property type="entry name" value="FADPNR"/>
</dbReference>
<keyword evidence="3" id="KW-0285">Flavoprotein</keyword>
<evidence type="ECO:0000256" key="6">
    <source>
        <dbReference type="ARBA" id="ARBA00023002"/>
    </source>
</evidence>
<evidence type="ECO:0000313" key="12">
    <source>
        <dbReference type="EMBL" id="RDV16802.1"/>
    </source>
</evidence>
<evidence type="ECO:0000256" key="7">
    <source>
        <dbReference type="ARBA" id="ARBA00023027"/>
    </source>
</evidence>
<name>A0A3D8LIS5_9BACT</name>
<dbReference type="RefSeq" id="WP_115564076.1">
    <property type="nucleotide sequence ID" value="NZ_QRGR01000003.1"/>
</dbReference>
<dbReference type="InterPro" id="IPR036188">
    <property type="entry name" value="FAD/NAD-bd_sf"/>
</dbReference>
<feature type="domain" description="External alternative NADH-ubiquinone oxidoreductase-like C-terminal" evidence="11">
    <location>
        <begin position="356"/>
        <end position="415"/>
    </location>
</feature>
<evidence type="ECO:0000256" key="4">
    <source>
        <dbReference type="ARBA" id="ARBA00022827"/>
    </source>
</evidence>
<dbReference type="Pfam" id="PF07992">
    <property type="entry name" value="Pyr_redox_2"/>
    <property type="match status" value="1"/>
</dbReference>
<evidence type="ECO:0000256" key="2">
    <source>
        <dbReference type="ARBA" id="ARBA00012637"/>
    </source>
</evidence>
<reference evidence="13" key="1">
    <citation type="submission" date="2018-08" db="EMBL/GenBank/DDBJ databases">
        <authorList>
            <person name="Liu Z.-W."/>
            <person name="Du Z.-J."/>
        </authorList>
    </citation>
    <scope>NUCLEOTIDE SEQUENCE [LARGE SCALE GENOMIC DNA]</scope>
    <source>
        <strain evidence="13">H4X</strain>
    </source>
</reference>
<keyword evidence="5" id="KW-0809">Transit peptide</keyword>
<keyword evidence="7" id="KW-0520">NAD</keyword>
<keyword evidence="9" id="KW-1133">Transmembrane helix</keyword>
<keyword evidence="9" id="KW-0812">Transmembrane</keyword>
<evidence type="ECO:0000256" key="1">
    <source>
        <dbReference type="ARBA" id="ARBA00005272"/>
    </source>
</evidence>
<dbReference type="Proteomes" id="UP000256708">
    <property type="component" value="Unassembled WGS sequence"/>
</dbReference>
<dbReference type="PRINTS" id="PR00411">
    <property type="entry name" value="PNDRDTASEI"/>
</dbReference>
<comment type="catalytic activity">
    <reaction evidence="8">
        <text>a quinone + NADH + H(+) = a quinol + NAD(+)</text>
        <dbReference type="Rhea" id="RHEA:46160"/>
        <dbReference type="ChEBI" id="CHEBI:15378"/>
        <dbReference type="ChEBI" id="CHEBI:24646"/>
        <dbReference type="ChEBI" id="CHEBI:57540"/>
        <dbReference type="ChEBI" id="CHEBI:57945"/>
        <dbReference type="ChEBI" id="CHEBI:132124"/>
        <dbReference type="EC" id="1.6.5.9"/>
    </reaction>
</comment>
<keyword evidence="4" id="KW-0274">FAD</keyword>
<dbReference type="OrthoDB" id="9781621at2"/>
<evidence type="ECO:0000256" key="5">
    <source>
        <dbReference type="ARBA" id="ARBA00022946"/>
    </source>
</evidence>
<comment type="caution">
    <text evidence="12">The sequence shown here is derived from an EMBL/GenBank/DDBJ whole genome shotgun (WGS) entry which is preliminary data.</text>
</comment>
<gene>
    <name evidence="12" type="ORF">DXT99_03210</name>
</gene>
<dbReference type="PANTHER" id="PTHR43706">
    <property type="entry name" value="NADH DEHYDROGENASE"/>
    <property type="match status" value="1"/>
</dbReference>
<dbReference type="EC" id="1.6.5.9" evidence="2"/>
<evidence type="ECO:0000256" key="8">
    <source>
        <dbReference type="ARBA" id="ARBA00047599"/>
    </source>
</evidence>
<organism evidence="12 13">
    <name type="scientific">Pontibacter diazotrophicus</name>
    <dbReference type="NCBI Taxonomy" id="1400979"/>
    <lineage>
        <taxon>Bacteria</taxon>
        <taxon>Pseudomonadati</taxon>
        <taxon>Bacteroidota</taxon>
        <taxon>Cytophagia</taxon>
        <taxon>Cytophagales</taxon>
        <taxon>Hymenobacteraceae</taxon>
        <taxon>Pontibacter</taxon>
    </lineage>
</organism>
<dbReference type="PANTHER" id="PTHR43706:SF47">
    <property type="entry name" value="EXTERNAL NADH-UBIQUINONE OXIDOREDUCTASE 1, MITOCHONDRIAL-RELATED"/>
    <property type="match status" value="1"/>
</dbReference>
<sequence length="444" mass="49787">MSHHTRIEHLGKPRVLIIGGGFAGIELAKSLRDVDVQVVLVDRQNYHTFQPLLYQVATAGVEADSIIHPFRKIFNGQDNFYFRMAEVEFIDTANRVVETSIGLIEYDYLVMATGATSNFFGDRAMEEKAISMKSLDDALTLRNTILKNFEQALQIEDDEQLNSLMDYVIVGGGATGVELAGALSELRKHVLPKDYRELNFKEMDIHLIQSGPALLKGMSAEASEKALKFLEDFGVNVWLNRRVKSYDGCTVTLDTGETLITRTLIWAAGVSGAPIKGIQKESILRGDRLKVDIYNRVSGYDNIFAIGDIAAMITEEYPFGHPMLAQPAIQQGEQLGKNLCNIFSGKPLEAFTYDDKGSMATVGRNRAVADLKIFKKEYKTQGFLAWLIWMFIHLISVVGFRNRLVVTVNWLWSYFTYDTGNRLIVGNKQENIPVEETISHKAVV</sequence>
<feature type="domain" description="FAD/NAD(P)-binding" evidence="10">
    <location>
        <begin position="14"/>
        <end position="332"/>
    </location>
</feature>
<dbReference type="InterPro" id="IPR023753">
    <property type="entry name" value="FAD/NAD-binding_dom"/>
</dbReference>
<evidence type="ECO:0000313" key="13">
    <source>
        <dbReference type="Proteomes" id="UP000256708"/>
    </source>
</evidence>
<dbReference type="Gene3D" id="3.50.50.100">
    <property type="match status" value="1"/>
</dbReference>
<feature type="transmembrane region" description="Helical" evidence="9">
    <location>
        <begin position="383"/>
        <end position="400"/>
    </location>
</feature>
<evidence type="ECO:0000256" key="9">
    <source>
        <dbReference type="SAM" id="Phobius"/>
    </source>
</evidence>
<proteinExistence type="inferred from homology"/>
<evidence type="ECO:0000256" key="3">
    <source>
        <dbReference type="ARBA" id="ARBA00022630"/>
    </source>
</evidence>
<keyword evidence="13" id="KW-1185">Reference proteome</keyword>
<dbReference type="Pfam" id="PF22366">
    <property type="entry name" value="NDH2_C"/>
    <property type="match status" value="1"/>
</dbReference>
<dbReference type="AlphaFoldDB" id="A0A3D8LIS5"/>
<dbReference type="InterPro" id="IPR045024">
    <property type="entry name" value="NDH-2"/>
</dbReference>
<evidence type="ECO:0000259" key="11">
    <source>
        <dbReference type="Pfam" id="PF22366"/>
    </source>
</evidence>
<accession>A0A3D8LIS5</accession>
<comment type="similarity">
    <text evidence="1">Belongs to the NADH dehydrogenase family.</text>
</comment>
<dbReference type="GO" id="GO:0050136">
    <property type="term" value="F:NADH dehydrogenase (quinone) (non-electrogenic) activity"/>
    <property type="evidence" value="ECO:0007669"/>
    <property type="project" value="UniProtKB-EC"/>
</dbReference>
<protein>
    <recommendedName>
        <fullName evidence="2">NADH:ubiquinone reductase (non-electrogenic)</fullName>
        <ecNumber evidence="2">1.6.5.9</ecNumber>
    </recommendedName>
</protein>
<dbReference type="InterPro" id="IPR054585">
    <property type="entry name" value="NDH2-like_C"/>
</dbReference>
<dbReference type="SUPFAM" id="SSF51905">
    <property type="entry name" value="FAD/NAD(P)-binding domain"/>
    <property type="match status" value="2"/>
</dbReference>
<keyword evidence="9" id="KW-0472">Membrane</keyword>
<evidence type="ECO:0000259" key="10">
    <source>
        <dbReference type="Pfam" id="PF07992"/>
    </source>
</evidence>
<keyword evidence="6" id="KW-0560">Oxidoreductase</keyword>